<dbReference type="GO" id="GO:0016787">
    <property type="term" value="F:hydrolase activity"/>
    <property type="evidence" value="ECO:0007669"/>
    <property type="project" value="UniProtKB-KW"/>
</dbReference>
<organism evidence="3 4">
    <name type="scientific">Sneathiella litorea</name>
    <dbReference type="NCBI Taxonomy" id="2606216"/>
    <lineage>
        <taxon>Bacteria</taxon>
        <taxon>Pseudomonadati</taxon>
        <taxon>Pseudomonadota</taxon>
        <taxon>Alphaproteobacteria</taxon>
        <taxon>Sneathiellales</taxon>
        <taxon>Sneathiellaceae</taxon>
        <taxon>Sneathiella</taxon>
    </lineage>
</organism>
<evidence type="ECO:0000313" key="4">
    <source>
        <dbReference type="Proteomes" id="UP000476030"/>
    </source>
</evidence>
<evidence type="ECO:0000256" key="1">
    <source>
        <dbReference type="SAM" id="SignalP"/>
    </source>
</evidence>
<dbReference type="Pfam" id="PF04909">
    <property type="entry name" value="Amidohydro_2"/>
    <property type="match status" value="1"/>
</dbReference>
<sequence length="296" mass="33510">MTLFRPVLLLAALLTFTSSLAGADGDHAPIGAAIKDVPLFDAHIHYKEPAWGPYPVKSVIELMDRNGVAMGLVSSTPDEGTIKLWEYAPNRIVPELRPYHGSAGSSNWTKAPGMEEYLEERLAKYPHEGLGEFHIHNLDPTDRPLLQKVTQMAKTRSIPIHIHSGADPVHLLYELEPDLTVIWAHAGMSEPAEVVEKVMETYPTLYADTSFRERDILIADDKIDPAWRRIIMRFSDRLMVGTDTWVNSQWDNYSELIALNRQWLSLLPRETAEQIAYKTAEKLFNRKVSLDQIGTR</sequence>
<feature type="chain" id="PRO_5026859221" evidence="1">
    <location>
        <begin position="24"/>
        <end position="296"/>
    </location>
</feature>
<proteinExistence type="predicted"/>
<feature type="signal peptide" evidence="1">
    <location>
        <begin position="1"/>
        <end position="23"/>
    </location>
</feature>
<keyword evidence="4" id="KW-1185">Reference proteome</keyword>
<accession>A0A6L8WCW5</accession>
<evidence type="ECO:0000313" key="3">
    <source>
        <dbReference type="EMBL" id="MZR31967.1"/>
    </source>
</evidence>
<feature type="domain" description="Amidohydrolase-related" evidence="2">
    <location>
        <begin position="134"/>
        <end position="285"/>
    </location>
</feature>
<dbReference type="Gene3D" id="3.20.20.140">
    <property type="entry name" value="Metal-dependent hydrolases"/>
    <property type="match status" value="1"/>
</dbReference>
<gene>
    <name evidence="3" type="ORF">GQE98_15115</name>
</gene>
<reference evidence="3 4" key="1">
    <citation type="submission" date="2019-12" db="EMBL/GenBank/DDBJ databases">
        <title>Snethiella sp. nov. sp. isolated from sea sand.</title>
        <authorList>
            <person name="Kim J."/>
            <person name="Jeong S.E."/>
            <person name="Jung H.S."/>
            <person name="Jeon C.O."/>
        </authorList>
    </citation>
    <scope>NUCLEOTIDE SEQUENCE [LARGE SCALE GENOMIC DNA]</scope>
    <source>
        <strain evidence="3 4">DP05</strain>
    </source>
</reference>
<dbReference type="Proteomes" id="UP000476030">
    <property type="component" value="Unassembled WGS sequence"/>
</dbReference>
<evidence type="ECO:0000259" key="2">
    <source>
        <dbReference type="Pfam" id="PF04909"/>
    </source>
</evidence>
<dbReference type="CDD" id="cd01292">
    <property type="entry name" value="metallo-dependent_hydrolases"/>
    <property type="match status" value="1"/>
</dbReference>
<comment type="caution">
    <text evidence="3">The sequence shown here is derived from an EMBL/GenBank/DDBJ whole genome shotgun (WGS) entry which is preliminary data.</text>
</comment>
<dbReference type="EMBL" id="WTUW01000009">
    <property type="protein sequence ID" value="MZR31967.1"/>
    <property type="molecule type" value="Genomic_DNA"/>
</dbReference>
<dbReference type="SUPFAM" id="SSF51556">
    <property type="entry name" value="Metallo-dependent hydrolases"/>
    <property type="match status" value="1"/>
</dbReference>
<name>A0A6L8WCW5_9PROT</name>
<dbReference type="AlphaFoldDB" id="A0A6L8WCW5"/>
<dbReference type="RefSeq" id="WP_161316550.1">
    <property type="nucleotide sequence ID" value="NZ_WTUW01000009.1"/>
</dbReference>
<keyword evidence="1" id="KW-0732">Signal</keyword>
<protein>
    <submittedName>
        <fullName evidence="3">Amidohydrolase family protein</fullName>
    </submittedName>
</protein>
<dbReference type="InterPro" id="IPR032466">
    <property type="entry name" value="Metal_Hydrolase"/>
</dbReference>
<dbReference type="InterPro" id="IPR006680">
    <property type="entry name" value="Amidohydro-rel"/>
</dbReference>
<keyword evidence="3" id="KW-0378">Hydrolase</keyword>